<sequence length="400" mass="44553">MGYVTKPSIRGSNRVWVWIVYHRFILGKRFLLLMDETYPSTPCSRTFLCPNEKLFYQVPDFPASSATSWRFGAFWRVYSPLAGVKSRIALSTPVLDLPDLELDPTPPPSPADKVGEFLAGDSQRSLPTPFLTKTYQLVDDPAVDELISWNDSGTTFIVWKPAEFTRDLLPKHFKHNNFSSFVRQLNTYGFRKVVPDRWEFANDSFRRGERGLLRDIQRRKISPAAAVVAVTVAAVPTVTPFDSGDEQGIASNSPPVAITATAALNRSPSCTTIPELREENDRLKKENIQMSRELSHLRGLCNNILSLVSNCVTGHPDSSSTVECQPLDLMPGRQEPPPAVEGSGGSITAALEEINPRLFGVSIGMKRQRTAASTSQPEGDERQEMDLVHQHQDGQNVGRW</sequence>
<dbReference type="Gene3D" id="1.10.10.10">
    <property type="entry name" value="Winged helix-like DNA-binding domain superfamily/Winged helix DNA-binding domain"/>
    <property type="match status" value="1"/>
</dbReference>
<evidence type="ECO:0000256" key="9">
    <source>
        <dbReference type="RuleBase" id="RU004020"/>
    </source>
</evidence>
<evidence type="ECO:0000313" key="13">
    <source>
        <dbReference type="Proteomes" id="UP001345219"/>
    </source>
</evidence>
<comment type="caution">
    <text evidence="12">The sequence shown here is derived from an EMBL/GenBank/DDBJ whole genome shotgun (WGS) entry which is preliminary data.</text>
</comment>
<keyword evidence="13" id="KW-1185">Reference proteome</keyword>
<evidence type="ECO:0000256" key="4">
    <source>
        <dbReference type="ARBA" id="ARBA00023015"/>
    </source>
</evidence>
<dbReference type="InterPro" id="IPR000232">
    <property type="entry name" value="HSF_DNA-bd"/>
</dbReference>
<dbReference type="PANTHER" id="PTHR10015">
    <property type="entry name" value="HEAT SHOCK TRANSCRIPTION FACTOR"/>
    <property type="match status" value="1"/>
</dbReference>
<evidence type="ECO:0000256" key="2">
    <source>
        <dbReference type="ARBA" id="ARBA00011233"/>
    </source>
</evidence>
<accession>A0AAN7JGJ8</accession>
<proteinExistence type="inferred from homology"/>
<feature type="region of interest" description="Disordered" evidence="10">
    <location>
        <begin position="365"/>
        <end position="400"/>
    </location>
</feature>
<keyword evidence="7" id="KW-0804">Transcription</keyword>
<reference evidence="12 13" key="1">
    <citation type="journal article" date="2023" name="Hortic Res">
        <title>Pangenome of water caltrop reveals structural variations and asymmetric subgenome divergence after allopolyploidization.</title>
        <authorList>
            <person name="Zhang X."/>
            <person name="Chen Y."/>
            <person name="Wang L."/>
            <person name="Yuan Y."/>
            <person name="Fang M."/>
            <person name="Shi L."/>
            <person name="Lu R."/>
            <person name="Comes H.P."/>
            <person name="Ma Y."/>
            <person name="Chen Y."/>
            <person name="Huang G."/>
            <person name="Zhou Y."/>
            <person name="Zheng Z."/>
            <person name="Qiu Y."/>
        </authorList>
    </citation>
    <scope>NUCLEOTIDE SEQUENCE [LARGE SCALE GENOMIC DNA]</scope>
    <source>
        <tissue evidence="12">Roots</tissue>
    </source>
</reference>
<dbReference type="AlphaFoldDB" id="A0AAN7JGJ8"/>
<keyword evidence="4" id="KW-0805">Transcription regulation</keyword>
<keyword evidence="8" id="KW-0539">Nucleus</keyword>
<feature type="domain" description="HSF-type DNA-binding" evidence="11">
    <location>
        <begin position="169"/>
        <end position="193"/>
    </location>
</feature>
<comment type="subunit">
    <text evidence="2">Homotrimer.</text>
</comment>
<dbReference type="GO" id="GO:0003700">
    <property type="term" value="F:DNA-binding transcription factor activity"/>
    <property type="evidence" value="ECO:0007669"/>
    <property type="project" value="InterPro"/>
</dbReference>
<gene>
    <name evidence="12" type="ORF">SAY87_000358</name>
</gene>
<evidence type="ECO:0000256" key="8">
    <source>
        <dbReference type="ARBA" id="ARBA00023242"/>
    </source>
</evidence>
<evidence type="ECO:0000313" key="12">
    <source>
        <dbReference type="EMBL" id="KAK4742357.1"/>
    </source>
</evidence>
<dbReference type="GO" id="GO:0005634">
    <property type="term" value="C:nucleus"/>
    <property type="evidence" value="ECO:0007669"/>
    <property type="project" value="UniProtKB-SubCell"/>
</dbReference>
<name>A0AAN7JGJ8_9MYRT</name>
<feature type="compositionally biased region" description="Basic and acidic residues" evidence="10">
    <location>
        <begin position="379"/>
        <end position="392"/>
    </location>
</feature>
<evidence type="ECO:0000256" key="5">
    <source>
        <dbReference type="ARBA" id="ARBA00023016"/>
    </source>
</evidence>
<dbReference type="SUPFAM" id="SSF46785">
    <property type="entry name" value="Winged helix' DNA-binding domain"/>
    <property type="match status" value="1"/>
</dbReference>
<dbReference type="PRINTS" id="PR00056">
    <property type="entry name" value="HSFDOMAIN"/>
</dbReference>
<dbReference type="Pfam" id="PF00447">
    <property type="entry name" value="HSF_DNA-bind"/>
    <property type="match status" value="1"/>
</dbReference>
<keyword evidence="6" id="KW-0238">DNA-binding</keyword>
<evidence type="ECO:0000256" key="1">
    <source>
        <dbReference type="ARBA" id="ARBA00004123"/>
    </source>
</evidence>
<dbReference type="InterPro" id="IPR036388">
    <property type="entry name" value="WH-like_DNA-bd_sf"/>
</dbReference>
<evidence type="ECO:0000256" key="3">
    <source>
        <dbReference type="ARBA" id="ARBA00022553"/>
    </source>
</evidence>
<evidence type="ECO:0000256" key="10">
    <source>
        <dbReference type="SAM" id="MobiDB-lite"/>
    </source>
</evidence>
<comment type="similarity">
    <text evidence="9">Belongs to the HSF family.</text>
</comment>
<keyword evidence="5" id="KW-0346">Stress response</keyword>
<organism evidence="12 13">
    <name type="scientific">Trapa incisa</name>
    <dbReference type="NCBI Taxonomy" id="236973"/>
    <lineage>
        <taxon>Eukaryota</taxon>
        <taxon>Viridiplantae</taxon>
        <taxon>Streptophyta</taxon>
        <taxon>Embryophyta</taxon>
        <taxon>Tracheophyta</taxon>
        <taxon>Spermatophyta</taxon>
        <taxon>Magnoliopsida</taxon>
        <taxon>eudicotyledons</taxon>
        <taxon>Gunneridae</taxon>
        <taxon>Pentapetalae</taxon>
        <taxon>rosids</taxon>
        <taxon>malvids</taxon>
        <taxon>Myrtales</taxon>
        <taxon>Lythraceae</taxon>
        <taxon>Trapa</taxon>
    </lineage>
</organism>
<comment type="subcellular location">
    <subcellularLocation>
        <location evidence="1">Nucleus</location>
    </subcellularLocation>
</comment>
<protein>
    <recommendedName>
        <fullName evidence="11">HSF-type DNA-binding domain-containing protein</fullName>
    </recommendedName>
</protein>
<dbReference type="FunFam" id="1.10.10.10:FF:000037">
    <property type="entry name" value="Heat stress transcription factor B-4"/>
    <property type="match status" value="1"/>
</dbReference>
<dbReference type="GO" id="GO:0000978">
    <property type="term" value="F:RNA polymerase II cis-regulatory region sequence-specific DNA binding"/>
    <property type="evidence" value="ECO:0007669"/>
    <property type="project" value="TreeGrafter"/>
</dbReference>
<dbReference type="EMBL" id="JAXIOK010000023">
    <property type="protein sequence ID" value="KAK4742357.1"/>
    <property type="molecule type" value="Genomic_DNA"/>
</dbReference>
<evidence type="ECO:0000256" key="6">
    <source>
        <dbReference type="ARBA" id="ARBA00023125"/>
    </source>
</evidence>
<keyword evidence="3" id="KW-0597">Phosphoprotein</keyword>
<evidence type="ECO:0000259" key="11">
    <source>
        <dbReference type="PROSITE" id="PS00434"/>
    </source>
</evidence>
<dbReference type="Proteomes" id="UP001345219">
    <property type="component" value="Chromosome 1"/>
</dbReference>
<dbReference type="PANTHER" id="PTHR10015:SF169">
    <property type="entry name" value="HEAT STRESS TRANSCRIPTION FACTOR B-2B"/>
    <property type="match status" value="1"/>
</dbReference>
<dbReference type="InterPro" id="IPR036390">
    <property type="entry name" value="WH_DNA-bd_sf"/>
</dbReference>
<dbReference type="PROSITE" id="PS00434">
    <property type="entry name" value="HSF_DOMAIN"/>
    <property type="match status" value="1"/>
</dbReference>
<evidence type="ECO:0000256" key="7">
    <source>
        <dbReference type="ARBA" id="ARBA00023163"/>
    </source>
</evidence>
<dbReference type="GO" id="GO:0006357">
    <property type="term" value="P:regulation of transcription by RNA polymerase II"/>
    <property type="evidence" value="ECO:0007669"/>
    <property type="project" value="TreeGrafter"/>
</dbReference>
<dbReference type="SMART" id="SM00415">
    <property type="entry name" value="HSF"/>
    <property type="match status" value="1"/>
</dbReference>